<feature type="transmembrane region" description="Helical" evidence="1">
    <location>
        <begin position="29"/>
        <end position="46"/>
    </location>
</feature>
<keyword evidence="1" id="KW-0472">Membrane</keyword>
<sequence>MCCWLGVAIFPRKDIYPVMRVPTTMKSRIIALLALVVIVAIAVLWARRTPIAEHYIEQALDERGVRASYTVSQIGLRTQRIENLVLGDPARPDLVARSVEVDIGYGLAAPRVVAVRARGVRIFGHADAKGLHLGELDKFRDPKSTAPFSLPDIALTLDDARARIETPLGPLGLIINGAGNLHDGFAGKAAALMRDVKVSGCVTPRVTAYLDVRMRDGGSPHLSGPVRAEALGCADGAVTLAGLVLRPDVMLSPALDRWQGTIGAEAQAVRAGNAIGTAPQLRLSFDGSAQGTRGGGALTAQGLGMEGVDARALRSMARSASSTPVGPLLERLADGVGALHTDTRLESRFAFDQRGSKAALQINALSLSGARGSRIALSEGGRIDLSLPDMRWALAGGMTSGGGGLPEMALRLRPVAGGGMAGEMFVQPYAAGDARLDMAPVRFAAGGGGATRITTSFTLDGPMPDGRLRGLAMPLIATWGPRGLIVNPGCAPVSFGSLKTGSLILERYSGRACPVDGGMLVSRGGGLGGGVALGQTSLTGRIGESPMRLEARSVRYALRDGFALADARLRMGAGDAPVLLSAARLDGRPMKEGVGGLASGIEAKIGTVPLLVREGSATWGFANGALALKGRILLLDDATPDRFNPVESEDFRLTLANGRIEAGGSLHLPGRERRIASVSIRHMLDSGSGSAEFDIGSLRFDKALQPDEITHIALGVVANVEGTVTGGGRIAWTRDGVTSTGTFATEGTNLAAAFGPVRGLSTRVEFTDLLGLVTAPTQEMRLASINPGVEVRDGLIRYALLPGQRVRILGGEWPFAGGALSMLPTVMDMSAEKPRAMTFRVVGLQAGAFIQLMELENISATGTFDGLLPMVFDAGGGRIVGGILTARQSGMPPLVLDHVEGVSIPCDRTRQGGRLAYVGQVSNENLGRMGRLAFDALKDLQYKCLTILMDGAIDGEVVTQVAFNGVNRGELSSVPRPIAQQFVGLPFIFNIKISAPFRGLINTARSFTDPSLLIQQHMGDSFTPVKRNMLAVQPNESQTMPLGEQK</sequence>
<organism evidence="2 3">
    <name type="scientific">Sphingobium fluviale</name>
    <dbReference type="NCBI Taxonomy" id="2506423"/>
    <lineage>
        <taxon>Bacteria</taxon>
        <taxon>Pseudomonadati</taxon>
        <taxon>Pseudomonadota</taxon>
        <taxon>Alphaproteobacteria</taxon>
        <taxon>Sphingomonadales</taxon>
        <taxon>Sphingomonadaceae</taxon>
        <taxon>Sphingobium</taxon>
    </lineage>
</organism>
<dbReference type="InterPro" id="IPR021730">
    <property type="entry name" value="YdbH"/>
</dbReference>
<evidence type="ECO:0000313" key="2">
    <source>
        <dbReference type="EMBL" id="RXR28413.1"/>
    </source>
</evidence>
<protein>
    <submittedName>
        <fullName evidence="2">Exoprotein</fullName>
    </submittedName>
</protein>
<keyword evidence="3" id="KW-1185">Reference proteome</keyword>
<dbReference type="AlphaFoldDB" id="A0A4Q1KFE5"/>
<dbReference type="Proteomes" id="UP000290958">
    <property type="component" value="Unassembled WGS sequence"/>
</dbReference>
<dbReference type="OrthoDB" id="7597031at2"/>
<keyword evidence="1" id="KW-0812">Transmembrane</keyword>
<proteinExistence type="predicted"/>
<dbReference type="Pfam" id="PF11739">
    <property type="entry name" value="YdbH-like"/>
    <property type="match status" value="2"/>
</dbReference>
<evidence type="ECO:0000313" key="3">
    <source>
        <dbReference type="Proteomes" id="UP000290958"/>
    </source>
</evidence>
<comment type="caution">
    <text evidence="2">The sequence shown here is derived from an EMBL/GenBank/DDBJ whole genome shotgun (WGS) entry which is preliminary data.</text>
</comment>
<reference evidence="3" key="1">
    <citation type="submission" date="2019-01" db="EMBL/GenBank/DDBJ databases">
        <title>Cytophagaceae bacterium strain CAR-16.</title>
        <authorList>
            <person name="Chen W.-M."/>
        </authorList>
    </citation>
    <scope>NUCLEOTIDE SEQUENCE [LARGE SCALE GENOMIC DNA]</scope>
    <source>
        <strain evidence="3">CHR27</strain>
    </source>
</reference>
<dbReference type="EMBL" id="SBKP01000009">
    <property type="protein sequence ID" value="RXR28413.1"/>
    <property type="molecule type" value="Genomic_DNA"/>
</dbReference>
<accession>A0A4Q1KFE5</accession>
<gene>
    <name evidence="2" type="ORF">EQG66_10235</name>
</gene>
<evidence type="ECO:0000256" key="1">
    <source>
        <dbReference type="SAM" id="Phobius"/>
    </source>
</evidence>
<keyword evidence="1" id="KW-1133">Transmembrane helix</keyword>
<name>A0A4Q1KFE5_9SPHN</name>